<name>A0AAV2I3R7_LYMST</name>
<evidence type="ECO:0000313" key="2">
    <source>
        <dbReference type="EMBL" id="CAL1541360.1"/>
    </source>
</evidence>
<dbReference type="PANTHER" id="PTHR38553:SF1">
    <property type="entry name" value="G PROTEIN-COUPLED RECEPTOR"/>
    <property type="match status" value="1"/>
</dbReference>
<accession>A0AAV2I3R7</accession>
<protein>
    <submittedName>
        <fullName evidence="2">Uncharacterized protein</fullName>
    </submittedName>
</protein>
<evidence type="ECO:0000256" key="1">
    <source>
        <dbReference type="SAM" id="Phobius"/>
    </source>
</evidence>
<reference evidence="2 3" key="1">
    <citation type="submission" date="2024-04" db="EMBL/GenBank/DDBJ databases">
        <authorList>
            <consortium name="Genoscope - CEA"/>
            <person name="William W."/>
        </authorList>
    </citation>
    <scope>NUCLEOTIDE SEQUENCE [LARGE SCALE GENOMIC DNA]</scope>
</reference>
<evidence type="ECO:0000313" key="3">
    <source>
        <dbReference type="Proteomes" id="UP001497497"/>
    </source>
</evidence>
<gene>
    <name evidence="2" type="ORF">GSLYS_00014966001</name>
</gene>
<dbReference type="AlphaFoldDB" id="A0AAV2I3R7"/>
<dbReference type="PANTHER" id="PTHR38553">
    <property type="entry name" value="PROTEIN CBG19621"/>
    <property type="match status" value="1"/>
</dbReference>
<organism evidence="2 3">
    <name type="scientific">Lymnaea stagnalis</name>
    <name type="common">Great pond snail</name>
    <name type="synonym">Helix stagnalis</name>
    <dbReference type="NCBI Taxonomy" id="6523"/>
    <lineage>
        <taxon>Eukaryota</taxon>
        <taxon>Metazoa</taxon>
        <taxon>Spiralia</taxon>
        <taxon>Lophotrochozoa</taxon>
        <taxon>Mollusca</taxon>
        <taxon>Gastropoda</taxon>
        <taxon>Heterobranchia</taxon>
        <taxon>Euthyneura</taxon>
        <taxon>Panpulmonata</taxon>
        <taxon>Hygrophila</taxon>
        <taxon>Lymnaeoidea</taxon>
        <taxon>Lymnaeidae</taxon>
        <taxon>Lymnaea</taxon>
    </lineage>
</organism>
<dbReference type="Proteomes" id="UP001497497">
    <property type="component" value="Unassembled WGS sequence"/>
</dbReference>
<keyword evidence="1" id="KW-0472">Membrane</keyword>
<sequence length="90" mass="9811">MNSRESSDDMGTDTILQPNITNMTVLNILENSCVQNFDTVACIRSSVLAVLAILTSILCVVKIVQLHIARHPSCHQYVIFYAAALECATG</sequence>
<keyword evidence="3" id="KW-1185">Reference proteome</keyword>
<keyword evidence="1" id="KW-1133">Transmembrane helix</keyword>
<proteinExistence type="predicted"/>
<keyword evidence="1" id="KW-0812">Transmembrane</keyword>
<dbReference type="EMBL" id="CAXITT010000428">
    <property type="protein sequence ID" value="CAL1541360.1"/>
    <property type="molecule type" value="Genomic_DNA"/>
</dbReference>
<comment type="caution">
    <text evidence="2">The sequence shown here is derived from an EMBL/GenBank/DDBJ whole genome shotgun (WGS) entry which is preliminary data.</text>
</comment>
<feature type="transmembrane region" description="Helical" evidence="1">
    <location>
        <begin position="46"/>
        <end position="64"/>
    </location>
</feature>